<name>A0A060JE89_9MICO</name>
<dbReference type="InterPro" id="IPR036412">
    <property type="entry name" value="HAD-like_sf"/>
</dbReference>
<dbReference type="AlphaFoldDB" id="A0A060JE89"/>
<organism evidence="1 2">
    <name type="scientific">Rhodoluna lacicola</name>
    <dbReference type="NCBI Taxonomy" id="529884"/>
    <lineage>
        <taxon>Bacteria</taxon>
        <taxon>Bacillati</taxon>
        <taxon>Actinomycetota</taxon>
        <taxon>Actinomycetes</taxon>
        <taxon>Micrococcales</taxon>
        <taxon>Microbacteriaceae</taxon>
        <taxon>Luna cluster</taxon>
        <taxon>Luna-1 subcluster</taxon>
        <taxon>Rhodoluna</taxon>
    </lineage>
</organism>
<dbReference type="PROSITE" id="PS01228">
    <property type="entry name" value="COF_1"/>
    <property type="match status" value="1"/>
</dbReference>
<gene>
    <name evidence="1" type="ORF">Rhola_00000710</name>
</gene>
<dbReference type="RefSeq" id="WP_038501569.1">
    <property type="nucleotide sequence ID" value="NZ_CP007490.1"/>
</dbReference>
<dbReference type="SFLD" id="SFLDS00003">
    <property type="entry name" value="Haloacid_Dehalogenase"/>
    <property type="match status" value="1"/>
</dbReference>
<dbReference type="GO" id="GO:0005829">
    <property type="term" value="C:cytosol"/>
    <property type="evidence" value="ECO:0007669"/>
    <property type="project" value="TreeGrafter"/>
</dbReference>
<dbReference type="GO" id="GO:0000287">
    <property type="term" value="F:magnesium ion binding"/>
    <property type="evidence" value="ECO:0007669"/>
    <property type="project" value="TreeGrafter"/>
</dbReference>
<dbReference type="Gene3D" id="3.40.50.1000">
    <property type="entry name" value="HAD superfamily/HAD-like"/>
    <property type="match status" value="1"/>
</dbReference>
<accession>A0A060JE89</accession>
<dbReference type="InterPro" id="IPR023214">
    <property type="entry name" value="HAD_sf"/>
</dbReference>
<keyword evidence="2" id="KW-1185">Reference proteome</keyword>
<sequence length="280" mass="30207">MTIATGDDRWLIAIDIDGTLVTDDGFLSEQVTAEVARVRSLGHEIIVATGRSAANAFPVIKDIGIQTGYAVCSNGAVTIELHESHERGFKPHEVITFDPAPVLGELIKALPNAHFAVEDVDGTYRFHREFPAYALGDLNRETPLEELTSHPVSRVVVLSPEHDAEEFGNMIDRLGLHSVTYAIGYTAWLDIAPSGVSKASALEKQRAVLGIKPSQVITIGDGRNDIQMFEWARELGGYAFAMGQAPEEVKEAATAVTAAVEDHGVAQVLAGFEGIVYTLK</sequence>
<keyword evidence="1" id="KW-0378">Hydrolase</keyword>
<dbReference type="NCBIfam" id="TIGR00099">
    <property type="entry name" value="Cof-subfamily"/>
    <property type="match status" value="1"/>
</dbReference>
<dbReference type="PATRIC" id="fig|529884.3.peg.67"/>
<dbReference type="HOGENOM" id="CLU_044146_0_0_11"/>
<dbReference type="PANTHER" id="PTHR10000:SF8">
    <property type="entry name" value="HAD SUPERFAMILY HYDROLASE-LIKE, TYPE 3"/>
    <property type="match status" value="1"/>
</dbReference>
<dbReference type="Pfam" id="PF08282">
    <property type="entry name" value="Hydrolase_3"/>
    <property type="match status" value="1"/>
</dbReference>
<dbReference type="SUPFAM" id="SSF56784">
    <property type="entry name" value="HAD-like"/>
    <property type="match status" value="1"/>
</dbReference>
<protein>
    <submittedName>
        <fullName evidence="1">Putative hydrolases of the HAD superfamily</fullName>
    </submittedName>
</protein>
<dbReference type="SFLD" id="SFLDG01140">
    <property type="entry name" value="C2.B:_Phosphomannomutase_and_P"/>
    <property type="match status" value="1"/>
</dbReference>
<dbReference type="eggNOG" id="COG0561">
    <property type="taxonomic scope" value="Bacteria"/>
</dbReference>
<reference evidence="1 2" key="1">
    <citation type="journal article" date="2014" name="Int. J. Syst. Evol. Microbiol.">
        <title>Rhodoluna lacicola gen. nov., sp. nov., a planktonic freshwater bacterium with stream-lined genome.</title>
        <authorList>
            <person name="Hahn M."/>
            <person name="Schmidt J."/>
            <person name="Taipale S.J."/>
            <person name="Doolittle W.F."/>
            <person name="Koll U."/>
        </authorList>
    </citation>
    <scope>NUCLEOTIDE SEQUENCE [LARGE SCALE GENOMIC DNA]</scope>
    <source>
        <strain evidence="1 2">MWH-Ta8</strain>
    </source>
</reference>
<dbReference type="EMBL" id="CP007490">
    <property type="protein sequence ID" value="AIC46902.1"/>
    <property type="molecule type" value="Genomic_DNA"/>
</dbReference>
<proteinExistence type="predicted"/>
<dbReference type="PANTHER" id="PTHR10000">
    <property type="entry name" value="PHOSPHOSERINE PHOSPHATASE"/>
    <property type="match status" value="1"/>
</dbReference>
<dbReference type="Proteomes" id="UP000067708">
    <property type="component" value="Chromosome"/>
</dbReference>
<dbReference type="InterPro" id="IPR000150">
    <property type="entry name" value="Cof"/>
</dbReference>
<dbReference type="KEGG" id="rla:Rhola_00000710"/>
<dbReference type="GO" id="GO:0016791">
    <property type="term" value="F:phosphatase activity"/>
    <property type="evidence" value="ECO:0007669"/>
    <property type="project" value="TreeGrafter"/>
</dbReference>
<dbReference type="STRING" id="529884.Rhola_00000710"/>
<dbReference type="OrthoDB" id="3180855at2"/>
<evidence type="ECO:0000313" key="2">
    <source>
        <dbReference type="Proteomes" id="UP000067708"/>
    </source>
</evidence>
<dbReference type="Gene3D" id="3.30.1240.10">
    <property type="match status" value="1"/>
</dbReference>
<evidence type="ECO:0000313" key="1">
    <source>
        <dbReference type="EMBL" id="AIC46902.1"/>
    </source>
</evidence>